<name>A0A6G0XBE8_9STRA</name>
<accession>A0A6G0XBE8</accession>
<organism evidence="3 4">
    <name type="scientific">Aphanomyces euteiches</name>
    <dbReference type="NCBI Taxonomy" id="100861"/>
    <lineage>
        <taxon>Eukaryota</taxon>
        <taxon>Sar</taxon>
        <taxon>Stramenopiles</taxon>
        <taxon>Oomycota</taxon>
        <taxon>Saprolegniomycetes</taxon>
        <taxon>Saprolegniales</taxon>
        <taxon>Verrucalvaceae</taxon>
        <taxon>Aphanomyces</taxon>
    </lineage>
</organism>
<dbReference type="Pfam" id="PF11510">
    <property type="entry name" value="FA_FANCE"/>
    <property type="match status" value="1"/>
</dbReference>
<dbReference type="Proteomes" id="UP000481153">
    <property type="component" value="Unassembled WGS sequence"/>
</dbReference>
<gene>
    <name evidence="3" type="ORF">Ae201684_006512</name>
</gene>
<proteinExistence type="predicted"/>
<keyword evidence="4" id="KW-1185">Reference proteome</keyword>
<evidence type="ECO:0000259" key="2">
    <source>
        <dbReference type="Pfam" id="PF11510"/>
    </source>
</evidence>
<comment type="caution">
    <text evidence="3">The sequence shown here is derived from an EMBL/GenBank/DDBJ whole genome shotgun (WGS) entry which is preliminary data.</text>
</comment>
<feature type="region of interest" description="Disordered" evidence="1">
    <location>
        <begin position="122"/>
        <end position="149"/>
    </location>
</feature>
<protein>
    <recommendedName>
        <fullName evidence="2">Fanconi Anaemia group E protein C-terminal domain-containing protein</fullName>
    </recommendedName>
</protein>
<dbReference type="InterPro" id="IPR039685">
    <property type="entry name" value="FANCE"/>
</dbReference>
<feature type="compositionally biased region" description="Basic and acidic residues" evidence="1">
    <location>
        <begin position="135"/>
        <end position="145"/>
    </location>
</feature>
<dbReference type="GO" id="GO:0043240">
    <property type="term" value="C:Fanconi anaemia nuclear complex"/>
    <property type="evidence" value="ECO:0007669"/>
    <property type="project" value="InterPro"/>
</dbReference>
<evidence type="ECO:0000313" key="4">
    <source>
        <dbReference type="Proteomes" id="UP000481153"/>
    </source>
</evidence>
<dbReference type="PANTHER" id="PTHR32094">
    <property type="entry name" value="FANCONI ANEMIA GROUP E PROTEIN"/>
    <property type="match status" value="1"/>
</dbReference>
<dbReference type="GO" id="GO:0036297">
    <property type="term" value="P:interstrand cross-link repair"/>
    <property type="evidence" value="ECO:0007669"/>
    <property type="project" value="InterPro"/>
</dbReference>
<dbReference type="AlphaFoldDB" id="A0A6G0XBE8"/>
<evidence type="ECO:0000313" key="3">
    <source>
        <dbReference type="EMBL" id="KAF0737343.1"/>
    </source>
</evidence>
<dbReference type="PANTHER" id="PTHR32094:SF5">
    <property type="entry name" value="FANCONI ANEMIA GROUP E PROTEIN"/>
    <property type="match status" value="1"/>
</dbReference>
<evidence type="ECO:0000256" key="1">
    <source>
        <dbReference type="SAM" id="MobiDB-lite"/>
    </source>
</evidence>
<dbReference type="VEuPathDB" id="FungiDB:AeMF1_000977"/>
<feature type="domain" description="Fanconi Anaemia group E protein C-terminal" evidence="2">
    <location>
        <begin position="236"/>
        <end position="437"/>
    </location>
</feature>
<dbReference type="EMBL" id="VJMJ01000084">
    <property type="protein sequence ID" value="KAF0737343.1"/>
    <property type="molecule type" value="Genomic_DNA"/>
</dbReference>
<dbReference type="InterPro" id="IPR021025">
    <property type="entry name" value="Fanconi_anaemia_gr_E_prot_C"/>
</dbReference>
<sequence>MVGCVRADLVAAAVRGVDAVAAYIDDHLGFLQEFLSLVVDSHDLPVRVKRVLWSAMLLRANSFASIDPAYISHTLTLLSAIEVDRYVNHLARLAFQRPPPDLPLLPSSDGCVVMPLHLSSLHKRKPEPAAGTPQESKKRMKKDEETPNALSLDSMDVMDYLEKKMGSERVAIKEQDLQEPPREEQADAAPLVLPEPFQTQATALANDVVKLKSQPSSSGRGNLQPADDIFSLCANLVDLESCDADLLALLCSTLQLSQLPDDVALAFVQKLLEAKWVVRYTAVCLDASLFSRVHAATAAISRLVLKALQAVCNDMPVFAIERLVVPVLAADAANPPQCEAMTRIIRDGLGAQHMLPLVDQLTSARVLRTTNDRVLLVVQQIFNAKATLTQATIDRVVSELEQAVATAPSSSVKFASIVFTIVTKYEALCVSHRDRLAAIAARCTSSMGKTAARAIDKLAR</sequence>
<reference evidence="3 4" key="1">
    <citation type="submission" date="2019-07" db="EMBL/GenBank/DDBJ databases">
        <title>Genomics analysis of Aphanomyces spp. identifies a new class of oomycete effector associated with host adaptation.</title>
        <authorList>
            <person name="Gaulin E."/>
        </authorList>
    </citation>
    <scope>NUCLEOTIDE SEQUENCE [LARGE SCALE GENOMIC DNA]</scope>
    <source>
        <strain evidence="3 4">ATCC 201684</strain>
    </source>
</reference>
<dbReference type="Gene3D" id="1.25.40.480">
    <property type="match status" value="1"/>
</dbReference>